<dbReference type="GO" id="GO:0016987">
    <property type="term" value="F:sigma factor activity"/>
    <property type="evidence" value="ECO:0007669"/>
    <property type="project" value="UniProtKB-KW"/>
</dbReference>
<dbReference type="InterPro" id="IPR000792">
    <property type="entry name" value="Tscrpt_reg_LuxR_C"/>
</dbReference>
<dbReference type="SUPFAM" id="SSF88659">
    <property type="entry name" value="Sigma3 and sigma4 domains of RNA polymerase sigma factors"/>
    <property type="match status" value="1"/>
</dbReference>
<dbReference type="InterPro" id="IPR007627">
    <property type="entry name" value="RNA_pol_sigma70_r2"/>
</dbReference>
<name>A0A7J5D9B5_9ACTN</name>
<dbReference type="EMBL" id="WBKG01000028">
    <property type="protein sequence ID" value="KAB1984222.1"/>
    <property type="molecule type" value="Genomic_DNA"/>
</dbReference>
<comment type="similarity">
    <text evidence="1">Belongs to the sigma-70 factor family. ECF subfamily.</text>
</comment>
<dbReference type="GO" id="GO:0006352">
    <property type="term" value="P:DNA-templated transcription initiation"/>
    <property type="evidence" value="ECO:0007669"/>
    <property type="project" value="InterPro"/>
</dbReference>
<evidence type="ECO:0000313" key="7">
    <source>
        <dbReference type="Proteomes" id="UP000442990"/>
    </source>
</evidence>
<evidence type="ECO:0000313" key="6">
    <source>
        <dbReference type="EMBL" id="KAB1984222.1"/>
    </source>
</evidence>
<dbReference type="NCBIfam" id="TIGR02937">
    <property type="entry name" value="sigma70-ECF"/>
    <property type="match status" value="1"/>
</dbReference>
<comment type="caution">
    <text evidence="6">The sequence shown here is derived from an EMBL/GenBank/DDBJ whole genome shotgun (WGS) entry which is preliminary data.</text>
</comment>
<dbReference type="InterPro" id="IPR013324">
    <property type="entry name" value="RNA_pol_sigma_r3/r4-like"/>
</dbReference>
<keyword evidence="4" id="KW-0804">Transcription</keyword>
<keyword evidence="7" id="KW-1185">Reference proteome</keyword>
<dbReference type="SUPFAM" id="SSF88946">
    <property type="entry name" value="Sigma2 domain of RNA polymerase sigma factors"/>
    <property type="match status" value="1"/>
</dbReference>
<evidence type="ECO:0000256" key="4">
    <source>
        <dbReference type="ARBA" id="ARBA00023163"/>
    </source>
</evidence>
<gene>
    <name evidence="6" type="ORF">F8144_28720</name>
</gene>
<dbReference type="RefSeq" id="WP_151472395.1">
    <property type="nucleotide sequence ID" value="NZ_WBKG01000028.1"/>
</dbReference>
<dbReference type="PANTHER" id="PTHR43133:SF57">
    <property type="entry name" value="RNA POLYMERASE SIGMA-70 FACTOR"/>
    <property type="match status" value="1"/>
</dbReference>
<dbReference type="GO" id="GO:0003677">
    <property type="term" value="F:DNA binding"/>
    <property type="evidence" value="ECO:0007669"/>
    <property type="project" value="InterPro"/>
</dbReference>
<dbReference type="Proteomes" id="UP000442990">
    <property type="component" value="Unassembled WGS sequence"/>
</dbReference>
<dbReference type="InterPro" id="IPR036388">
    <property type="entry name" value="WH-like_DNA-bd_sf"/>
</dbReference>
<dbReference type="InterPro" id="IPR014284">
    <property type="entry name" value="RNA_pol_sigma-70_dom"/>
</dbReference>
<dbReference type="InterPro" id="IPR013325">
    <property type="entry name" value="RNA_pol_sigma_r2"/>
</dbReference>
<dbReference type="InterPro" id="IPR039425">
    <property type="entry name" value="RNA_pol_sigma-70-like"/>
</dbReference>
<evidence type="ECO:0000256" key="3">
    <source>
        <dbReference type="ARBA" id="ARBA00023082"/>
    </source>
</evidence>
<accession>A0A7J5D9B5</accession>
<dbReference type="InterPro" id="IPR013249">
    <property type="entry name" value="RNA_pol_sigma70_r4_t2"/>
</dbReference>
<keyword evidence="3" id="KW-0731">Sigma factor</keyword>
<evidence type="ECO:0000256" key="1">
    <source>
        <dbReference type="ARBA" id="ARBA00010641"/>
    </source>
</evidence>
<dbReference type="AlphaFoldDB" id="A0A7J5D9B5"/>
<reference evidence="6 7" key="1">
    <citation type="submission" date="2019-09" db="EMBL/GenBank/DDBJ databases">
        <title>Isolation and identification of active actinomycetes.</title>
        <authorList>
            <person name="Yu Z."/>
            <person name="Han C."/>
            <person name="Yu B."/>
        </authorList>
    </citation>
    <scope>NUCLEOTIDE SEQUENCE [LARGE SCALE GENOMIC DNA]</scope>
    <source>
        <strain evidence="6 7">NEAU-H2</strain>
    </source>
</reference>
<organism evidence="6 7">
    <name type="scientific">Streptomyces triticiradicis</name>
    <dbReference type="NCBI Taxonomy" id="2651189"/>
    <lineage>
        <taxon>Bacteria</taxon>
        <taxon>Bacillati</taxon>
        <taxon>Actinomycetota</taxon>
        <taxon>Actinomycetes</taxon>
        <taxon>Kitasatosporales</taxon>
        <taxon>Streptomycetaceae</taxon>
        <taxon>Streptomyces</taxon>
    </lineage>
</organism>
<dbReference type="Pfam" id="PF08281">
    <property type="entry name" value="Sigma70_r4_2"/>
    <property type="match status" value="1"/>
</dbReference>
<sequence>MPTSASPVPRPEGGEPAYGIRDIVQCVERARAGDGAAFAQLYAAYCDTVYRYVYYRVGGKATAEDLTSEVFARAFQRLRTFTWRGRDFGAWLVTIARNLVADHFTSARFRLEVTTGEPLDSNEVERSSEEVAVEGFRNSGLAEALNRLPRRMRQVTWLWTLGAPTAHIAQQLGISPSTVRVHLFQARQRLAADPLVVLLADPARS</sequence>
<dbReference type="Gene3D" id="1.10.1740.10">
    <property type="match status" value="1"/>
</dbReference>
<protein>
    <submittedName>
        <fullName evidence="6">Sigma-70 family RNA polymerase sigma factor</fullName>
    </submittedName>
</protein>
<keyword evidence="2" id="KW-0805">Transcription regulation</keyword>
<dbReference type="SMART" id="SM00421">
    <property type="entry name" value="HTH_LUXR"/>
    <property type="match status" value="1"/>
</dbReference>
<evidence type="ECO:0000259" key="5">
    <source>
        <dbReference type="SMART" id="SM00421"/>
    </source>
</evidence>
<dbReference type="PANTHER" id="PTHR43133">
    <property type="entry name" value="RNA POLYMERASE ECF-TYPE SIGMA FACTO"/>
    <property type="match status" value="1"/>
</dbReference>
<dbReference type="Gene3D" id="1.10.10.10">
    <property type="entry name" value="Winged helix-like DNA-binding domain superfamily/Winged helix DNA-binding domain"/>
    <property type="match status" value="1"/>
</dbReference>
<evidence type="ECO:0000256" key="2">
    <source>
        <dbReference type="ARBA" id="ARBA00023015"/>
    </source>
</evidence>
<dbReference type="Pfam" id="PF04542">
    <property type="entry name" value="Sigma70_r2"/>
    <property type="match status" value="1"/>
</dbReference>
<feature type="domain" description="HTH luxR-type" evidence="5">
    <location>
        <begin position="145"/>
        <end position="202"/>
    </location>
</feature>
<proteinExistence type="inferred from homology"/>